<accession>A0A7W6D1B0</accession>
<comment type="caution">
    <text evidence="1">The sequence shown here is derived from an EMBL/GenBank/DDBJ whole genome shotgun (WGS) entry which is preliminary data.</text>
</comment>
<dbReference type="EMBL" id="JACIDR010000002">
    <property type="protein sequence ID" value="MBB3972836.1"/>
    <property type="molecule type" value="Genomic_DNA"/>
</dbReference>
<dbReference type="Proteomes" id="UP000528964">
    <property type="component" value="Unassembled WGS sequence"/>
</dbReference>
<dbReference type="AlphaFoldDB" id="A0A7W6D1B0"/>
<sequence length="54" mass="5728">MSRSQRSRQVAEAATRPAVTLATSLFGAAGFVQPFFADRSEACGCALTVPDHED</sequence>
<name>A0A7W6D1B0_9HYPH</name>
<keyword evidence="2" id="KW-1185">Reference proteome</keyword>
<reference evidence="1 2" key="1">
    <citation type="submission" date="2020-08" db="EMBL/GenBank/DDBJ databases">
        <title>Genomic Encyclopedia of Type Strains, Phase IV (KMG-IV): sequencing the most valuable type-strain genomes for metagenomic binning, comparative biology and taxonomic classification.</title>
        <authorList>
            <person name="Goeker M."/>
        </authorList>
    </citation>
    <scope>NUCLEOTIDE SEQUENCE [LARGE SCALE GENOMIC DNA]</scope>
    <source>
        <strain evidence="1 2">DSM 25481</strain>
    </source>
</reference>
<evidence type="ECO:0000313" key="2">
    <source>
        <dbReference type="Proteomes" id="UP000528964"/>
    </source>
</evidence>
<gene>
    <name evidence="1" type="ORF">GGR24_001493</name>
</gene>
<organism evidence="1 2">
    <name type="scientific">Hansschlegelia beijingensis</name>
    <dbReference type="NCBI Taxonomy" id="1133344"/>
    <lineage>
        <taxon>Bacteria</taxon>
        <taxon>Pseudomonadati</taxon>
        <taxon>Pseudomonadota</taxon>
        <taxon>Alphaproteobacteria</taxon>
        <taxon>Hyphomicrobiales</taxon>
        <taxon>Methylopilaceae</taxon>
        <taxon>Hansschlegelia</taxon>
    </lineage>
</organism>
<proteinExistence type="predicted"/>
<evidence type="ECO:0000313" key="1">
    <source>
        <dbReference type="EMBL" id="MBB3972836.1"/>
    </source>
</evidence>
<protein>
    <submittedName>
        <fullName evidence="1">Uncharacterized protein</fullName>
    </submittedName>
</protein>
<dbReference type="RefSeq" id="WP_183394715.1">
    <property type="nucleotide sequence ID" value="NZ_JACIDR010000002.1"/>
</dbReference>